<evidence type="ECO:0000256" key="2">
    <source>
        <dbReference type="PROSITE-ProRule" id="PRU00235"/>
    </source>
</evidence>
<sequence length="172" mass="18549">MESCGHGVIMNMASWGLEIPNRDHNRSVLKGYLTSHWVDIAAGGWHSAALTKEGEVYAWGRGEHGRLGFGDDKSSHMVPLKVQLLAGEDIVQVSCGGTHSVVLTSDGRIFSYGRGDHGRLGDGREVTTGHPMEVPINLPPPKTSTSSEGLWQANYVACGGRHTLAIVTWTDM</sequence>
<dbReference type="Gramene" id="AET7Gv20693500.7">
    <property type="protein sequence ID" value="AET7Gv20693500.7"/>
    <property type="gene ID" value="AET7Gv20693500"/>
</dbReference>
<evidence type="ECO:0008006" key="5">
    <source>
        <dbReference type="Google" id="ProtNLM"/>
    </source>
</evidence>
<accession>A0A453RT94</accession>
<dbReference type="PROSITE" id="PS50012">
    <property type="entry name" value="RCC1_3"/>
    <property type="match status" value="2"/>
</dbReference>
<dbReference type="PRINTS" id="PR00633">
    <property type="entry name" value="RCCNDNSATION"/>
</dbReference>
<evidence type="ECO:0000256" key="1">
    <source>
        <dbReference type="ARBA" id="ARBA00022737"/>
    </source>
</evidence>
<reference evidence="4" key="2">
    <citation type="journal article" date="2017" name="Nat. Plants">
        <title>The Aegilops tauschii genome reveals multiple impacts of transposons.</title>
        <authorList>
            <person name="Zhao G."/>
            <person name="Zou C."/>
            <person name="Li K."/>
            <person name="Wang K."/>
            <person name="Li T."/>
            <person name="Gao L."/>
            <person name="Zhang X."/>
            <person name="Wang H."/>
            <person name="Yang Z."/>
            <person name="Liu X."/>
            <person name="Jiang W."/>
            <person name="Mao L."/>
            <person name="Kong X."/>
            <person name="Jiao Y."/>
            <person name="Jia J."/>
        </authorList>
    </citation>
    <scope>NUCLEOTIDE SEQUENCE [LARGE SCALE GENOMIC DNA]</scope>
    <source>
        <strain evidence="4">cv. AL8/78</strain>
    </source>
</reference>
<proteinExistence type="predicted"/>
<dbReference type="Pfam" id="PF00415">
    <property type="entry name" value="RCC1"/>
    <property type="match status" value="2"/>
</dbReference>
<dbReference type="InterPro" id="IPR000408">
    <property type="entry name" value="Reg_chr_condens"/>
</dbReference>
<dbReference type="PANTHER" id="PTHR22870">
    <property type="entry name" value="REGULATOR OF CHROMOSOME CONDENSATION"/>
    <property type="match status" value="1"/>
</dbReference>
<keyword evidence="4" id="KW-1185">Reference proteome</keyword>
<dbReference type="SUPFAM" id="SSF50985">
    <property type="entry name" value="RCC1/BLIP-II"/>
    <property type="match status" value="1"/>
</dbReference>
<keyword evidence="1" id="KW-0677">Repeat</keyword>
<organism evidence="3 4">
    <name type="scientific">Aegilops tauschii subsp. strangulata</name>
    <name type="common">Goatgrass</name>
    <dbReference type="NCBI Taxonomy" id="200361"/>
    <lineage>
        <taxon>Eukaryota</taxon>
        <taxon>Viridiplantae</taxon>
        <taxon>Streptophyta</taxon>
        <taxon>Embryophyta</taxon>
        <taxon>Tracheophyta</taxon>
        <taxon>Spermatophyta</taxon>
        <taxon>Magnoliopsida</taxon>
        <taxon>Liliopsida</taxon>
        <taxon>Poales</taxon>
        <taxon>Poaceae</taxon>
        <taxon>BOP clade</taxon>
        <taxon>Pooideae</taxon>
        <taxon>Triticodae</taxon>
        <taxon>Triticeae</taxon>
        <taxon>Triticinae</taxon>
        <taxon>Aegilops</taxon>
    </lineage>
</organism>
<dbReference type="AlphaFoldDB" id="A0A453RT94"/>
<reference evidence="3" key="3">
    <citation type="journal article" date="2017" name="Nature">
        <title>Genome sequence of the progenitor of the wheat D genome Aegilops tauschii.</title>
        <authorList>
            <person name="Luo M.C."/>
            <person name="Gu Y.Q."/>
            <person name="Puiu D."/>
            <person name="Wang H."/>
            <person name="Twardziok S.O."/>
            <person name="Deal K.R."/>
            <person name="Huo N."/>
            <person name="Zhu T."/>
            <person name="Wang L."/>
            <person name="Wang Y."/>
            <person name="McGuire P.E."/>
            <person name="Liu S."/>
            <person name="Long H."/>
            <person name="Ramasamy R.K."/>
            <person name="Rodriguez J.C."/>
            <person name="Van S.L."/>
            <person name="Yuan L."/>
            <person name="Wang Z."/>
            <person name="Xia Z."/>
            <person name="Xiao L."/>
            <person name="Anderson O.D."/>
            <person name="Ouyang S."/>
            <person name="Liang Y."/>
            <person name="Zimin A.V."/>
            <person name="Pertea G."/>
            <person name="Qi P."/>
            <person name="Bennetzen J.L."/>
            <person name="Dai X."/>
            <person name="Dawson M.W."/>
            <person name="Muller H.G."/>
            <person name="Kugler K."/>
            <person name="Rivarola-Duarte L."/>
            <person name="Spannagl M."/>
            <person name="Mayer K.F.X."/>
            <person name="Lu F.H."/>
            <person name="Bevan M.W."/>
            <person name="Leroy P."/>
            <person name="Li P."/>
            <person name="You F.M."/>
            <person name="Sun Q."/>
            <person name="Liu Z."/>
            <person name="Lyons E."/>
            <person name="Wicker T."/>
            <person name="Salzberg S.L."/>
            <person name="Devos K.M."/>
            <person name="Dvorak J."/>
        </authorList>
    </citation>
    <scope>NUCLEOTIDE SEQUENCE [LARGE SCALE GENOMIC DNA]</scope>
    <source>
        <strain evidence="3">cv. AL8/78</strain>
    </source>
</reference>
<feature type="repeat" description="RCC1" evidence="2">
    <location>
        <begin position="54"/>
        <end position="106"/>
    </location>
</feature>
<protein>
    <recommendedName>
        <fullName evidence="5">E3 ubiquitin-protein ligase HERC2</fullName>
    </recommendedName>
</protein>
<dbReference type="Gene3D" id="2.130.10.30">
    <property type="entry name" value="Regulator of chromosome condensation 1/beta-lactamase-inhibitor protein II"/>
    <property type="match status" value="1"/>
</dbReference>
<reference evidence="3" key="5">
    <citation type="journal article" date="2021" name="G3 (Bethesda)">
        <title>Aegilops tauschii genome assembly Aet v5.0 features greater sequence contiguity and improved annotation.</title>
        <authorList>
            <person name="Wang L."/>
            <person name="Zhu T."/>
            <person name="Rodriguez J.C."/>
            <person name="Deal K.R."/>
            <person name="Dubcovsky J."/>
            <person name="McGuire P.E."/>
            <person name="Lux T."/>
            <person name="Spannagl M."/>
            <person name="Mayer K.F.X."/>
            <person name="Baldrich P."/>
            <person name="Meyers B.C."/>
            <person name="Huo N."/>
            <person name="Gu Y.Q."/>
            <person name="Zhou H."/>
            <person name="Devos K.M."/>
            <person name="Bennetzen J.L."/>
            <person name="Unver T."/>
            <person name="Budak H."/>
            <person name="Gulick P.J."/>
            <person name="Galiba G."/>
            <person name="Kalapos B."/>
            <person name="Nelson D.R."/>
            <person name="Li P."/>
            <person name="You F.M."/>
            <person name="Luo M.C."/>
            <person name="Dvorak J."/>
        </authorList>
    </citation>
    <scope>NUCLEOTIDE SEQUENCE [LARGE SCALE GENOMIC DNA]</scope>
    <source>
        <strain evidence="3">cv. AL8/78</strain>
    </source>
</reference>
<reference evidence="3" key="4">
    <citation type="submission" date="2019-03" db="UniProtKB">
        <authorList>
            <consortium name="EnsemblPlants"/>
        </authorList>
    </citation>
    <scope>IDENTIFICATION</scope>
</reference>
<dbReference type="InterPro" id="IPR051210">
    <property type="entry name" value="Ub_ligase/GEF_domain"/>
</dbReference>
<evidence type="ECO:0000313" key="4">
    <source>
        <dbReference type="Proteomes" id="UP000015105"/>
    </source>
</evidence>
<dbReference type="Proteomes" id="UP000015105">
    <property type="component" value="Chromosome 7D"/>
</dbReference>
<dbReference type="InterPro" id="IPR009091">
    <property type="entry name" value="RCC1/BLIP-II"/>
</dbReference>
<name>A0A453RT94_AEGTS</name>
<evidence type="ECO:0000313" key="3">
    <source>
        <dbReference type="EnsemblPlants" id="AET7Gv20693500.7"/>
    </source>
</evidence>
<dbReference type="PANTHER" id="PTHR22870:SF408">
    <property type="entry name" value="OS09G0560450 PROTEIN"/>
    <property type="match status" value="1"/>
</dbReference>
<reference evidence="4" key="1">
    <citation type="journal article" date="2014" name="Science">
        <title>Ancient hybridizations among the ancestral genomes of bread wheat.</title>
        <authorList>
            <consortium name="International Wheat Genome Sequencing Consortium,"/>
            <person name="Marcussen T."/>
            <person name="Sandve S.R."/>
            <person name="Heier L."/>
            <person name="Spannagl M."/>
            <person name="Pfeifer M."/>
            <person name="Jakobsen K.S."/>
            <person name="Wulff B.B."/>
            <person name="Steuernagel B."/>
            <person name="Mayer K.F."/>
            <person name="Olsen O.A."/>
        </authorList>
    </citation>
    <scope>NUCLEOTIDE SEQUENCE [LARGE SCALE GENOMIC DNA]</scope>
    <source>
        <strain evidence="4">cv. AL8/78</strain>
    </source>
</reference>
<dbReference type="PROSITE" id="PS00626">
    <property type="entry name" value="RCC1_2"/>
    <property type="match status" value="1"/>
</dbReference>
<feature type="repeat" description="RCC1" evidence="2">
    <location>
        <begin position="107"/>
        <end position="169"/>
    </location>
</feature>
<dbReference type="EnsemblPlants" id="AET7Gv20693500.7">
    <property type="protein sequence ID" value="AET7Gv20693500.7"/>
    <property type="gene ID" value="AET7Gv20693500"/>
</dbReference>